<dbReference type="InterPro" id="IPR050555">
    <property type="entry name" value="Bact_Solute-Bind_Prot2"/>
</dbReference>
<dbReference type="Pfam" id="PF13407">
    <property type="entry name" value="Peripla_BP_4"/>
    <property type="match status" value="1"/>
</dbReference>
<proteinExistence type="inferred from homology"/>
<organism evidence="5 6">
    <name type="scientific">Desulfobaculum xiamenense</name>
    <dbReference type="NCBI Taxonomy" id="995050"/>
    <lineage>
        <taxon>Bacteria</taxon>
        <taxon>Pseudomonadati</taxon>
        <taxon>Thermodesulfobacteriota</taxon>
        <taxon>Desulfovibrionia</taxon>
        <taxon>Desulfovibrionales</taxon>
        <taxon>Desulfovibrionaceae</taxon>
        <taxon>Desulfobaculum</taxon>
    </lineage>
</organism>
<dbReference type="GO" id="GO:0030246">
    <property type="term" value="F:carbohydrate binding"/>
    <property type="evidence" value="ECO:0007669"/>
    <property type="project" value="TreeGrafter"/>
</dbReference>
<gene>
    <name evidence="5" type="ORF">GGQ74_001793</name>
</gene>
<evidence type="ECO:0000256" key="2">
    <source>
        <dbReference type="ARBA" id="ARBA00007639"/>
    </source>
</evidence>
<name>A0A846QM61_9BACT</name>
<comment type="caution">
    <text evidence="5">The sequence shown here is derived from an EMBL/GenBank/DDBJ whole genome shotgun (WGS) entry which is preliminary data.</text>
</comment>
<keyword evidence="5" id="KW-0762">Sugar transport</keyword>
<dbReference type="InterPro" id="IPR025997">
    <property type="entry name" value="SBP_2_dom"/>
</dbReference>
<dbReference type="PROSITE" id="PS51257">
    <property type="entry name" value="PROKAR_LIPOPROTEIN"/>
    <property type="match status" value="1"/>
</dbReference>
<dbReference type="PANTHER" id="PTHR30036">
    <property type="entry name" value="D-XYLOSE-BINDING PERIPLASMIC PROTEIN"/>
    <property type="match status" value="1"/>
</dbReference>
<accession>A0A846QM61</accession>
<keyword evidence="5" id="KW-0813">Transport</keyword>
<dbReference type="GO" id="GO:0030288">
    <property type="term" value="C:outer membrane-bounded periplasmic space"/>
    <property type="evidence" value="ECO:0007669"/>
    <property type="project" value="TreeGrafter"/>
</dbReference>
<comment type="similarity">
    <text evidence="2">Belongs to the bacterial solute-binding protein 2 family.</text>
</comment>
<dbReference type="Proteomes" id="UP000580856">
    <property type="component" value="Unassembled WGS sequence"/>
</dbReference>
<dbReference type="PANTHER" id="PTHR30036:SF7">
    <property type="entry name" value="ABC TRANSPORTER PERIPLASMIC-BINDING PROTEIN YPHF"/>
    <property type="match status" value="1"/>
</dbReference>
<comment type="subcellular location">
    <subcellularLocation>
        <location evidence="1">Cell envelope</location>
    </subcellularLocation>
</comment>
<evidence type="ECO:0000313" key="6">
    <source>
        <dbReference type="Proteomes" id="UP000580856"/>
    </source>
</evidence>
<dbReference type="InterPro" id="IPR028082">
    <property type="entry name" value="Peripla_BP_I"/>
</dbReference>
<keyword evidence="3" id="KW-0732">Signal</keyword>
<protein>
    <submittedName>
        <fullName evidence="5">Simple sugar transport system substrate-binding protein</fullName>
    </submittedName>
</protein>
<feature type="signal peptide" evidence="3">
    <location>
        <begin position="1"/>
        <end position="24"/>
    </location>
</feature>
<evidence type="ECO:0000256" key="3">
    <source>
        <dbReference type="SAM" id="SignalP"/>
    </source>
</evidence>
<dbReference type="RefSeq" id="WP_167941215.1">
    <property type="nucleotide sequence ID" value="NZ_JAATJA010000002.1"/>
</dbReference>
<dbReference type="Gene3D" id="3.40.50.2300">
    <property type="match status" value="2"/>
</dbReference>
<evidence type="ECO:0000259" key="4">
    <source>
        <dbReference type="Pfam" id="PF13407"/>
    </source>
</evidence>
<keyword evidence="6" id="KW-1185">Reference proteome</keyword>
<evidence type="ECO:0000313" key="5">
    <source>
        <dbReference type="EMBL" id="NJB68120.1"/>
    </source>
</evidence>
<reference evidence="5 6" key="1">
    <citation type="submission" date="2020-03" db="EMBL/GenBank/DDBJ databases">
        <title>Genomic Encyclopedia of Type Strains, Phase IV (KMG-IV): sequencing the most valuable type-strain genomes for metagenomic binning, comparative biology and taxonomic classification.</title>
        <authorList>
            <person name="Goeker M."/>
        </authorList>
    </citation>
    <scope>NUCLEOTIDE SEQUENCE [LARGE SCALE GENOMIC DNA]</scope>
    <source>
        <strain evidence="5 6">DSM 24233</strain>
    </source>
</reference>
<sequence length="316" mass="33920">MNLKSALVLAALAMLLSCPLPGRAEGSRIFLVSHAGAGDPFWKIEFRGAMDAAKMCAAQLTILAPDIPNDIVRQTELLEQAIAAAPDGIATTISHPTALTSKLRLARERGIPVVAFNALPHDVDRLRTPFLAYIGMNDHSAGEAAARRALASGRLRTRVAVAVQQPGLTGLTSRLNGLRNIFEEQGIIVDALDVTSDPDVARQVVTDHLRLRPDTSGLICLGPIGTHALAPLVKKRGSALYFASFDITPLTVQLIREGTMDFTVDQQPYMQGFMSVMLLDLAARYALTPADIDTGVGIVDAENVETVRALARENVR</sequence>
<dbReference type="SUPFAM" id="SSF53822">
    <property type="entry name" value="Periplasmic binding protein-like I"/>
    <property type="match status" value="1"/>
</dbReference>
<dbReference type="EMBL" id="JAATJA010000002">
    <property type="protein sequence ID" value="NJB68120.1"/>
    <property type="molecule type" value="Genomic_DNA"/>
</dbReference>
<feature type="chain" id="PRO_5032838902" evidence="3">
    <location>
        <begin position="25"/>
        <end position="316"/>
    </location>
</feature>
<dbReference type="AlphaFoldDB" id="A0A846QM61"/>
<feature type="domain" description="Periplasmic binding protein" evidence="4">
    <location>
        <begin position="34"/>
        <end position="282"/>
    </location>
</feature>
<evidence type="ECO:0000256" key="1">
    <source>
        <dbReference type="ARBA" id="ARBA00004196"/>
    </source>
</evidence>